<dbReference type="STRING" id="1121013.GCA_000426365_01059"/>
<proteinExistence type="predicted"/>
<gene>
    <name evidence="1" type="ORF">P873_03565</name>
</gene>
<dbReference type="EMBL" id="AWXU01000007">
    <property type="protein sequence ID" value="KFN51356.1"/>
    <property type="molecule type" value="Genomic_DNA"/>
</dbReference>
<dbReference type="InterPro" id="IPR014519">
    <property type="entry name" value="UCP024492"/>
</dbReference>
<reference evidence="1 2" key="1">
    <citation type="submission" date="2013-09" db="EMBL/GenBank/DDBJ databases">
        <title>Genome sequencing of Arenimonas composti.</title>
        <authorList>
            <person name="Chen F."/>
            <person name="Wang G."/>
        </authorList>
    </citation>
    <scope>NUCLEOTIDE SEQUENCE [LARGE SCALE GENOMIC DNA]</scope>
    <source>
        <strain evidence="1 2">TR7-09</strain>
    </source>
</reference>
<protein>
    <recommendedName>
        <fullName evidence="3">HhH-GPD domain-containing protein</fullName>
    </recommendedName>
</protein>
<evidence type="ECO:0008006" key="3">
    <source>
        <dbReference type="Google" id="ProtNLM"/>
    </source>
</evidence>
<evidence type="ECO:0000313" key="1">
    <source>
        <dbReference type="EMBL" id="KFN51356.1"/>
    </source>
</evidence>
<dbReference type="OrthoDB" id="9789109at2"/>
<dbReference type="Proteomes" id="UP000029391">
    <property type="component" value="Unassembled WGS sequence"/>
</dbReference>
<keyword evidence="2" id="KW-1185">Reference proteome</keyword>
<evidence type="ECO:0000313" key="2">
    <source>
        <dbReference type="Proteomes" id="UP000029391"/>
    </source>
</evidence>
<accession>A0A091BHX3</accession>
<dbReference type="AlphaFoldDB" id="A0A091BHX3"/>
<comment type="caution">
    <text evidence="1">The sequence shown here is derived from an EMBL/GenBank/DDBJ whole genome shotgun (WGS) entry which is preliminary data.</text>
</comment>
<dbReference type="PIRSF" id="PIRSF024492">
    <property type="entry name" value="UCP024492"/>
    <property type="match status" value="1"/>
</dbReference>
<dbReference type="InterPro" id="IPR007438">
    <property type="entry name" value="DUF488"/>
</dbReference>
<organism evidence="1 2">
    <name type="scientific">Arenimonas composti TR7-09 = DSM 18010</name>
    <dbReference type="NCBI Taxonomy" id="1121013"/>
    <lineage>
        <taxon>Bacteria</taxon>
        <taxon>Pseudomonadati</taxon>
        <taxon>Pseudomonadota</taxon>
        <taxon>Gammaproteobacteria</taxon>
        <taxon>Lysobacterales</taxon>
        <taxon>Lysobacteraceae</taxon>
        <taxon>Arenimonas</taxon>
    </lineage>
</organism>
<dbReference type="RefSeq" id="WP_026816456.1">
    <property type="nucleotide sequence ID" value="NZ_AUFF01000002.1"/>
</dbReference>
<dbReference type="PANTHER" id="PTHR39337">
    <property type="entry name" value="BLR5642 PROTEIN"/>
    <property type="match status" value="1"/>
</dbReference>
<sequence length="190" mass="21123">MRFPLLHGPWPATVWTLGHSTLTAEAFVARLRGHGIEAIADVRRFPMSRRHPQFGREAMQAWLADAGIDYRWLPQLGGRRRPAADSPNSAWRNESFRGYADHLVSAEFAEGFNALLALAHRRRTALMCAEVLWWQCHRSLIADVLKVHGVEVRHVTGDAASAEQAHPFTGAASVVDGELRYGPPAQPGLF</sequence>
<dbReference type="Pfam" id="PF04343">
    <property type="entry name" value="DUF488"/>
    <property type="match status" value="1"/>
</dbReference>
<dbReference type="PANTHER" id="PTHR39337:SF1">
    <property type="entry name" value="BLR5642 PROTEIN"/>
    <property type="match status" value="1"/>
</dbReference>
<name>A0A091BHX3_9GAMM</name>
<dbReference type="eggNOG" id="COG5483">
    <property type="taxonomic scope" value="Bacteria"/>
</dbReference>